<dbReference type="SMART" id="SM00433">
    <property type="entry name" value="TOP2c"/>
    <property type="match status" value="1"/>
</dbReference>
<dbReference type="CDD" id="cd00187">
    <property type="entry name" value="TOP4c"/>
    <property type="match status" value="1"/>
</dbReference>
<dbReference type="InterPro" id="IPR014721">
    <property type="entry name" value="Ribsml_uS5_D2-typ_fold_subgr"/>
</dbReference>
<dbReference type="FunFam" id="3.30.1490.30:FF:000001">
    <property type="entry name" value="DNA topoisomerase 2"/>
    <property type="match status" value="1"/>
</dbReference>
<evidence type="ECO:0000256" key="3">
    <source>
        <dbReference type="ARBA" id="ARBA00001946"/>
    </source>
</evidence>
<dbReference type="Gene3D" id="1.10.268.10">
    <property type="entry name" value="Topoisomerase, domain 3"/>
    <property type="match status" value="1"/>
</dbReference>
<dbReference type="Pfam" id="PF00204">
    <property type="entry name" value="DNA_gyraseB"/>
    <property type="match status" value="1"/>
</dbReference>
<dbReference type="Pfam" id="PF02518">
    <property type="entry name" value="HATPase_c"/>
    <property type="match status" value="1"/>
</dbReference>
<dbReference type="GO" id="GO:0006265">
    <property type="term" value="P:DNA topological change"/>
    <property type="evidence" value="ECO:0007669"/>
    <property type="project" value="UniProtKB-UniRule"/>
</dbReference>
<dbReference type="Gene3D" id="3.90.199.10">
    <property type="entry name" value="Topoisomerase II, domain 5"/>
    <property type="match status" value="1"/>
</dbReference>
<dbReference type="InterPro" id="IPR031660">
    <property type="entry name" value="TOPRIM_C"/>
</dbReference>
<dbReference type="EC" id="5.6.2.2" evidence="5 16"/>
<dbReference type="InterPro" id="IPR034157">
    <property type="entry name" value="TOPRIM_TopoII"/>
</dbReference>
<feature type="region of interest" description="Disordered" evidence="18">
    <location>
        <begin position="1425"/>
        <end position="1551"/>
    </location>
</feature>
<feature type="active site" description="O-(5'-phospho-DNA)-tyrosine intermediate" evidence="15">
    <location>
        <position position="861"/>
    </location>
</feature>
<dbReference type="Gene3D" id="3.30.1360.40">
    <property type="match status" value="1"/>
</dbReference>
<evidence type="ECO:0000256" key="18">
    <source>
        <dbReference type="SAM" id="MobiDB-lite"/>
    </source>
</evidence>
<feature type="compositionally biased region" description="Acidic residues" evidence="18">
    <location>
        <begin position="65"/>
        <end position="78"/>
    </location>
</feature>
<feature type="domain" description="Topo IIA-type catalytic" evidence="20">
    <location>
        <begin position="771"/>
        <end position="1217"/>
    </location>
</feature>
<dbReference type="Pfam" id="PF01751">
    <property type="entry name" value="Toprim"/>
    <property type="match status" value="1"/>
</dbReference>
<dbReference type="STRING" id="650164.K5XBZ3"/>
<keyword evidence="13 15" id="KW-0413">Isomerase</keyword>
<feature type="domain" description="Toprim" evidence="19">
    <location>
        <begin position="525"/>
        <end position="639"/>
    </location>
</feature>
<evidence type="ECO:0000313" key="21">
    <source>
        <dbReference type="EMBL" id="EKM60507.1"/>
    </source>
</evidence>
<evidence type="ECO:0000256" key="6">
    <source>
        <dbReference type="ARBA" id="ARBA00019635"/>
    </source>
</evidence>
<evidence type="ECO:0000259" key="20">
    <source>
        <dbReference type="PROSITE" id="PS52040"/>
    </source>
</evidence>
<feature type="compositionally biased region" description="Basic and acidic residues" evidence="18">
    <location>
        <begin position="1453"/>
        <end position="1467"/>
    </location>
</feature>
<dbReference type="SMART" id="SM00434">
    <property type="entry name" value="TOP4c"/>
    <property type="match status" value="1"/>
</dbReference>
<evidence type="ECO:0000256" key="9">
    <source>
        <dbReference type="ARBA" id="ARBA00022840"/>
    </source>
</evidence>
<dbReference type="OrthoDB" id="276498at2759"/>
<evidence type="ECO:0000256" key="10">
    <source>
        <dbReference type="ARBA" id="ARBA00022842"/>
    </source>
</evidence>
<dbReference type="PROSITE" id="PS50880">
    <property type="entry name" value="TOPRIM"/>
    <property type="match status" value="1"/>
</dbReference>
<comment type="cofactor">
    <cofactor evidence="2">
        <name>Ca(2+)</name>
        <dbReference type="ChEBI" id="CHEBI:29108"/>
    </cofactor>
</comment>
<evidence type="ECO:0000256" key="14">
    <source>
        <dbReference type="ARBA" id="ARBA00053943"/>
    </source>
</evidence>
<dbReference type="GO" id="GO:0000712">
    <property type="term" value="P:resolution of meiotic recombination intermediates"/>
    <property type="evidence" value="ECO:0007669"/>
    <property type="project" value="TreeGrafter"/>
</dbReference>
<dbReference type="InterPro" id="IPR002205">
    <property type="entry name" value="Topo_IIA_dom_A"/>
</dbReference>
<evidence type="ECO:0000256" key="15">
    <source>
        <dbReference type="PROSITE-ProRule" id="PRU01384"/>
    </source>
</evidence>
<dbReference type="FunFam" id="3.30.1360.40:FF:000003">
    <property type="entry name" value="DNA topoisomerase 2"/>
    <property type="match status" value="1"/>
</dbReference>
<feature type="region of interest" description="Disordered" evidence="18">
    <location>
        <begin position="1237"/>
        <end position="1412"/>
    </location>
</feature>
<keyword evidence="22" id="KW-1185">Reference proteome</keyword>
<evidence type="ECO:0000256" key="4">
    <source>
        <dbReference type="ARBA" id="ARBA00011080"/>
    </source>
</evidence>
<dbReference type="InterPro" id="IPR036890">
    <property type="entry name" value="HATPase_C_sf"/>
</dbReference>
<comment type="cofactor">
    <cofactor evidence="3">
        <name>Mg(2+)</name>
        <dbReference type="ChEBI" id="CHEBI:18420"/>
    </cofactor>
</comment>
<feature type="compositionally biased region" description="Basic and acidic residues" evidence="18">
    <location>
        <begin position="1513"/>
        <end position="1523"/>
    </location>
</feature>
<comment type="subunit">
    <text evidence="16">Homodimer.</text>
</comment>
<dbReference type="InterPro" id="IPR013760">
    <property type="entry name" value="Topo_IIA-like_dom_sf"/>
</dbReference>
<dbReference type="EMBL" id="JH930468">
    <property type="protein sequence ID" value="EKM60507.1"/>
    <property type="molecule type" value="Genomic_DNA"/>
</dbReference>
<dbReference type="InterPro" id="IPR013759">
    <property type="entry name" value="Topo_IIA_B_C"/>
</dbReference>
<feature type="compositionally biased region" description="Low complexity" evidence="18">
    <location>
        <begin position="21"/>
        <end position="51"/>
    </location>
</feature>
<dbReference type="PANTHER" id="PTHR10169">
    <property type="entry name" value="DNA TOPOISOMERASE/GYRASE"/>
    <property type="match status" value="1"/>
</dbReference>
<dbReference type="InterPro" id="IPR050634">
    <property type="entry name" value="DNA_Topoisomerase_II"/>
</dbReference>
<evidence type="ECO:0000256" key="17">
    <source>
        <dbReference type="SAM" id="Coils"/>
    </source>
</evidence>
<dbReference type="Gene3D" id="3.30.565.10">
    <property type="entry name" value="Histidine kinase-like ATPase, C-terminal domain"/>
    <property type="match status" value="1"/>
</dbReference>
<dbReference type="GO" id="GO:0003677">
    <property type="term" value="F:DNA binding"/>
    <property type="evidence" value="ECO:0007669"/>
    <property type="project" value="UniProtKB-UniRule"/>
</dbReference>
<organism evidence="21 22">
    <name type="scientific">Phanerochaete carnosa (strain HHB-10118-sp)</name>
    <name type="common">White-rot fungus</name>
    <name type="synonym">Peniophora carnosa</name>
    <dbReference type="NCBI Taxonomy" id="650164"/>
    <lineage>
        <taxon>Eukaryota</taxon>
        <taxon>Fungi</taxon>
        <taxon>Dikarya</taxon>
        <taxon>Basidiomycota</taxon>
        <taxon>Agaricomycotina</taxon>
        <taxon>Agaricomycetes</taxon>
        <taxon>Polyporales</taxon>
        <taxon>Phanerochaetaceae</taxon>
        <taxon>Phanerochaete</taxon>
    </lineage>
</organism>
<keyword evidence="9 16" id="KW-0067">ATP-binding</keyword>
<dbReference type="GO" id="GO:0005524">
    <property type="term" value="F:ATP binding"/>
    <property type="evidence" value="ECO:0007669"/>
    <property type="project" value="UniProtKB-UniRule"/>
</dbReference>
<gene>
    <name evidence="21" type="ORF">PHACADRAFT_83842</name>
</gene>
<keyword evidence="12 15" id="KW-0238">DNA-binding</keyword>
<dbReference type="InterPro" id="IPR013758">
    <property type="entry name" value="Topo_IIA_A/C_ab"/>
</dbReference>
<dbReference type="PRINTS" id="PR00418">
    <property type="entry name" value="TPI2FAMILY"/>
</dbReference>
<dbReference type="GO" id="GO:0046872">
    <property type="term" value="F:metal ion binding"/>
    <property type="evidence" value="ECO:0007669"/>
    <property type="project" value="UniProtKB-KW"/>
</dbReference>
<evidence type="ECO:0000259" key="19">
    <source>
        <dbReference type="PROSITE" id="PS50880"/>
    </source>
</evidence>
<dbReference type="Pfam" id="PF00521">
    <property type="entry name" value="DNA_topoisoIV"/>
    <property type="match status" value="1"/>
</dbReference>
<keyword evidence="8 16" id="KW-0547">Nucleotide-binding</keyword>
<dbReference type="SUPFAM" id="SSF54211">
    <property type="entry name" value="Ribosomal protein S5 domain 2-like"/>
    <property type="match status" value="1"/>
</dbReference>
<dbReference type="Gene3D" id="3.40.50.670">
    <property type="match status" value="1"/>
</dbReference>
<protein>
    <recommendedName>
        <fullName evidence="6 16">DNA topoisomerase 2</fullName>
        <ecNumber evidence="5 16">5.6.2.2</ecNumber>
    </recommendedName>
</protein>
<evidence type="ECO:0000256" key="1">
    <source>
        <dbReference type="ARBA" id="ARBA00000185"/>
    </source>
</evidence>
<sequence length="1551" mass="174511">MSSSEENFDMDVSGSELDDYAPAPKKTTKAAAKPKATTKATLKPAAKSKASASKKKVLVDKDDNASDADPDEDEDDAFSSEKPAAPAKNKTASETYQKLTQLEHILKRPDSYIGSVEKITQPMWVWDSETKRMVNREITYVPGFFKIVDEILVNAADNKINDPSMDTIKVTVDPENNTISVFNNGRGIPIEMHSTEKVYIPELIFGHLLSSSNYDDDEKKLTGGRNGYGAKLANIYSTEFTVDTADKNTAQRYVQTWTDNMGKMGKAKITKNSKKEEHTRVTFKPDLKRFGMDSIDEHALALLKKRVYDMAGTTKDVKVFLNDERIKVKGFKQYVELYLNSVAEQAQEESGGAALVKPTMIYETISSRWEVAFAVSDGTFQHVAFANSIATTKGGTHVTCIADQIAKNLAANIQKKNKGAAVKPAHIKSHMWIFVNALIENPTFDSQTKEQLTLPAGKFGTRPTLSEDFMKKVQKSSIIDQILNWANRKADKELKKTDGKGRNRIKGLTKLSDANNAGTRGAQNCTLILTEGDSAKSLAVAGLSVIGRDNYGVFPLRGKLLNVREAKHDQIMKNEEIQNIKKILGLQHNKDYKDTNDLRYGQLMIMTDQDHDGSHIKGLILNYLDHFYPSLLKIPKFLVEFVTPIVRVTKGNQKINFFTIPEYEQWLENTPDSHKWKSKYYKGLGTSKDEDAREYFSRMNKHMIPFATVKDGERDLIDLAFSKKKADDRKEWLRNLEPGTYLDHNTREISVSDFINRELILFSYADNVRSIPSVADGLKPGQRKVIWGCFKRKLKNEIKVAQLVGYISEKAAYHHGEQSLMMTIVNLAQDFIGSNNVNLLMPNGQFGTRDQGGKDHASARYIFTEPSPMARVLLHSGDDPLLNYLKDDTTDIEPEWYMPVLPLILVNGAEGIGTGWSTNVPCYNPVDIVANIRRRMNGEEMVPMLPWWRGFRGTIKKTGDHKYDVTGIINKIDDTTVEITELPIHKWTQNYKQELETMMGEKGEGPVKDYKEYHDNMNVHFVVTLSEKDMEKAEAQGLYEFFKLTGKINTSNMICFDFDGKIKKYGSPEEIVEDFYPVRLAWYQKRKDHMAEQLQLELERSTNQARFISMIVSKELVVSGRKKADVIIDLRKKEFRPFPKISKAKAAGETEEVVENGDEDEQEDNDGAHDYDYLLNMAIYSLTKERIEKLKKQAADKEAELLKLLELTPIQMWNTDLDNFLEQWKMSSEAWNDRAIEPGQVAKKSKRKQPTLAAIMKKAAKKEKDEDDEDDFKPGKAGASKSRKALDPKPVKKSPPTAPVVTKAEVKDEDSEDDYIKPAAKKPPAKKPLAKKIKSEDEDSDDNYAKPSTKKVPTKKTLAKVESESDVERVEEKKPIPPSKRKKPAVPDDSDSEVEVVASKEKGKARAAPAAVKRKRYVVSLVHYKSAELMSRSPGSDAESDDEMSLKPAKKKSATEKPLTDFFDKAQPKPKSAPTVRKVSNNSQASKAKAPAKKAAKKVVDSDDGISMDEEPPVARKRVEAPRRTARAAPKTYIDISDEDEGSGSEFEDFD</sequence>
<dbReference type="KEGG" id="pco:PHACADRAFT_83842"/>
<dbReference type="SUPFAM" id="SSF56719">
    <property type="entry name" value="Type II DNA topoisomerase"/>
    <property type="match status" value="1"/>
</dbReference>
<accession>K5XBZ3</accession>
<dbReference type="Gene3D" id="3.30.230.10">
    <property type="match status" value="1"/>
</dbReference>
<feature type="compositionally biased region" description="Acidic residues" evidence="18">
    <location>
        <begin position="1536"/>
        <end position="1551"/>
    </location>
</feature>
<dbReference type="PROSITE" id="PS00177">
    <property type="entry name" value="TOPOISOMERASE_II"/>
    <property type="match status" value="1"/>
</dbReference>
<dbReference type="SMART" id="SM00387">
    <property type="entry name" value="HATPase_c"/>
    <property type="match status" value="1"/>
</dbReference>
<comment type="similarity">
    <text evidence="4 16">Belongs to the type II topoisomerase family.</text>
</comment>
<keyword evidence="7" id="KW-0479">Metal-binding</keyword>
<evidence type="ECO:0000256" key="12">
    <source>
        <dbReference type="ARBA" id="ARBA00023125"/>
    </source>
</evidence>
<keyword evidence="11 15" id="KW-0799">Topoisomerase</keyword>
<proteinExistence type="inferred from homology"/>
<dbReference type="InterPro" id="IPR003594">
    <property type="entry name" value="HATPase_dom"/>
</dbReference>
<dbReference type="PRINTS" id="PR01158">
    <property type="entry name" value="TOPISMRASEII"/>
</dbReference>
<dbReference type="CDD" id="cd16930">
    <property type="entry name" value="HATPase_TopII-like"/>
    <property type="match status" value="1"/>
</dbReference>
<dbReference type="InParanoid" id="K5XBZ3"/>
<evidence type="ECO:0000256" key="13">
    <source>
        <dbReference type="ARBA" id="ARBA00023235"/>
    </source>
</evidence>
<dbReference type="InterPro" id="IPR006171">
    <property type="entry name" value="TOPRIM_dom"/>
</dbReference>
<dbReference type="Pfam" id="PF16898">
    <property type="entry name" value="TOPRIM_C"/>
    <property type="match status" value="1"/>
</dbReference>
<feature type="region of interest" description="Disordered" evidence="18">
    <location>
        <begin position="1"/>
        <end position="95"/>
    </location>
</feature>
<dbReference type="GeneID" id="18920416"/>
<dbReference type="InterPro" id="IPR018522">
    <property type="entry name" value="TopoIIA_CS"/>
</dbReference>
<dbReference type="RefSeq" id="XP_007389962.1">
    <property type="nucleotide sequence ID" value="XM_007389900.1"/>
</dbReference>
<dbReference type="PROSITE" id="PS52040">
    <property type="entry name" value="TOPO_IIA"/>
    <property type="match status" value="1"/>
</dbReference>
<evidence type="ECO:0000256" key="8">
    <source>
        <dbReference type="ARBA" id="ARBA00022741"/>
    </source>
</evidence>
<evidence type="ECO:0000256" key="11">
    <source>
        <dbReference type="ARBA" id="ARBA00023029"/>
    </source>
</evidence>
<reference evidence="21 22" key="1">
    <citation type="journal article" date="2012" name="BMC Genomics">
        <title>Comparative genomics of the white-rot fungi, Phanerochaete carnosa and P. chrysosporium, to elucidate the genetic basis of the distinct wood types they colonize.</title>
        <authorList>
            <person name="Suzuki H."/>
            <person name="MacDonald J."/>
            <person name="Syed K."/>
            <person name="Salamov A."/>
            <person name="Hori C."/>
            <person name="Aerts A."/>
            <person name="Henrissat B."/>
            <person name="Wiebenga A."/>
            <person name="vanKuyk P.A."/>
            <person name="Barry K."/>
            <person name="Lindquist E."/>
            <person name="LaButti K."/>
            <person name="Lapidus A."/>
            <person name="Lucas S."/>
            <person name="Coutinho P."/>
            <person name="Gong Y."/>
            <person name="Samejima M."/>
            <person name="Mahadevan R."/>
            <person name="Abou-Zaid M."/>
            <person name="de Vries R.P."/>
            <person name="Igarashi K."/>
            <person name="Yadav J.S."/>
            <person name="Grigoriev I.V."/>
            <person name="Master E.R."/>
        </authorList>
    </citation>
    <scope>NUCLEOTIDE SEQUENCE [LARGE SCALE GENOMIC DNA]</scope>
    <source>
        <strain evidence="21 22">HHB-10118-sp</strain>
    </source>
</reference>
<dbReference type="PANTHER" id="PTHR10169:SF38">
    <property type="entry name" value="DNA TOPOISOMERASE 2"/>
    <property type="match status" value="1"/>
</dbReference>
<dbReference type="InterPro" id="IPR020568">
    <property type="entry name" value="Ribosomal_Su5_D2-typ_SF"/>
</dbReference>
<dbReference type="GO" id="GO:0000819">
    <property type="term" value="P:sister chromatid segregation"/>
    <property type="evidence" value="ECO:0007669"/>
    <property type="project" value="TreeGrafter"/>
</dbReference>
<comment type="function">
    <text evidence="14 16">Control of topological states of DNA by transient breakage and subsequent rejoining of DNA strands. Topoisomerase II makes double-strand breaks.</text>
</comment>
<feature type="compositionally biased region" description="Basic and acidic residues" evidence="18">
    <location>
        <begin position="1359"/>
        <end position="1375"/>
    </location>
</feature>
<dbReference type="FunFam" id="3.30.565.10:FF:000004">
    <property type="entry name" value="DNA topoisomerase 2"/>
    <property type="match status" value="1"/>
</dbReference>
<dbReference type="InterPro" id="IPR001241">
    <property type="entry name" value="Topo_IIA"/>
</dbReference>
<dbReference type="InterPro" id="IPR013757">
    <property type="entry name" value="Topo_IIA_A_a_sf"/>
</dbReference>
<dbReference type="FunFam" id="3.40.50.670:FF:000001">
    <property type="entry name" value="DNA topoisomerase 2"/>
    <property type="match status" value="2"/>
</dbReference>
<dbReference type="Gene3D" id="3.30.1490.30">
    <property type="match status" value="1"/>
</dbReference>
<dbReference type="FunFam" id="3.90.199.10:FF:000002">
    <property type="entry name" value="DNA topoisomerase 2"/>
    <property type="match status" value="1"/>
</dbReference>
<comment type="catalytic activity">
    <reaction evidence="1 15 16">
        <text>ATP-dependent breakage, passage and rejoining of double-stranded DNA.</text>
        <dbReference type="EC" id="5.6.2.2"/>
    </reaction>
</comment>
<feature type="compositionally biased region" description="Basic residues" evidence="18">
    <location>
        <begin position="1348"/>
        <end position="1358"/>
    </location>
</feature>
<dbReference type="FunCoup" id="K5XBZ3">
    <property type="interactions" value="724"/>
</dbReference>
<keyword evidence="17" id="KW-0175">Coiled coil</keyword>
<dbReference type="CDD" id="cd03481">
    <property type="entry name" value="TopoIIA_Trans_ScTopoIIA"/>
    <property type="match status" value="1"/>
</dbReference>
<evidence type="ECO:0000313" key="22">
    <source>
        <dbReference type="Proteomes" id="UP000008370"/>
    </source>
</evidence>
<dbReference type="InterPro" id="IPR013506">
    <property type="entry name" value="Topo_IIA_bsu_dom2"/>
</dbReference>
<feature type="compositionally biased region" description="Acidic residues" evidence="18">
    <location>
        <begin position="1149"/>
        <end position="1165"/>
    </location>
</feature>
<dbReference type="SUPFAM" id="SSF55874">
    <property type="entry name" value="ATPase domain of HSP90 chaperone/DNA topoisomerase II/histidine kinase"/>
    <property type="match status" value="1"/>
</dbReference>
<dbReference type="Proteomes" id="UP000008370">
    <property type="component" value="Unassembled WGS sequence"/>
</dbReference>
<dbReference type="FunFam" id="3.30.230.10:FF:000008">
    <property type="entry name" value="DNA topoisomerase 2"/>
    <property type="match status" value="1"/>
</dbReference>
<name>K5XBZ3_PHACS</name>
<evidence type="ECO:0000256" key="7">
    <source>
        <dbReference type="ARBA" id="ARBA00022723"/>
    </source>
</evidence>
<feature type="compositionally biased region" description="Basic residues" evidence="18">
    <location>
        <begin position="1319"/>
        <end position="1332"/>
    </location>
</feature>
<keyword evidence="10" id="KW-0460">Magnesium</keyword>
<evidence type="ECO:0000256" key="5">
    <source>
        <dbReference type="ARBA" id="ARBA00012895"/>
    </source>
</evidence>
<dbReference type="CDD" id="cd03365">
    <property type="entry name" value="TOPRIM_TopoIIA"/>
    <property type="match status" value="1"/>
</dbReference>
<feature type="compositionally biased region" description="Acidic residues" evidence="18">
    <location>
        <begin position="1502"/>
        <end position="1512"/>
    </location>
</feature>
<evidence type="ECO:0000256" key="16">
    <source>
        <dbReference type="RuleBase" id="RU362094"/>
    </source>
</evidence>
<dbReference type="InterPro" id="IPR001154">
    <property type="entry name" value="TopoII_euk"/>
</dbReference>
<evidence type="ECO:0000256" key="2">
    <source>
        <dbReference type="ARBA" id="ARBA00001913"/>
    </source>
</evidence>
<feature type="coiled-coil region" evidence="17">
    <location>
        <begin position="1180"/>
        <end position="1207"/>
    </location>
</feature>
<feature type="region of interest" description="Disordered" evidence="18">
    <location>
        <begin position="1146"/>
        <end position="1167"/>
    </location>
</feature>
<dbReference type="HOGENOM" id="CLU_001935_1_1_1"/>
<dbReference type="GO" id="GO:0005634">
    <property type="term" value="C:nucleus"/>
    <property type="evidence" value="ECO:0007669"/>
    <property type="project" value="TreeGrafter"/>
</dbReference>
<dbReference type="GO" id="GO:0003918">
    <property type="term" value="F:DNA topoisomerase type II (double strand cut, ATP-hydrolyzing) activity"/>
    <property type="evidence" value="ECO:0007669"/>
    <property type="project" value="UniProtKB-UniRule"/>
</dbReference>